<dbReference type="EMBL" id="RQZF01000003">
    <property type="protein sequence ID" value="RRC95664.1"/>
    <property type="molecule type" value="Genomic_DNA"/>
</dbReference>
<comment type="subunit">
    <text evidence="9">Component of the Sec protein translocase complex. Heterotrimer consisting of SecY, SecE and SecG subunits. The heterotrimers can form oligomers, although 1 heterotrimer is thought to be able to translocate proteins. Interacts with the ribosome. Interacts with SecDF, and other proteins may be involved. Interacts with SecA.</text>
</comment>
<sequence length="97" mass="10955">MTEAHAGDASVRKDRTKAAPTRTRAEAEHPVEETPNFFRRIWLFITQIVSELKKVTYPTAKETWTYFGVVIVFVAVIMAYTGLLDFAFGKLNALVFG</sequence>
<keyword evidence="5 9" id="KW-0653">Protein transport</keyword>
<keyword evidence="6 9" id="KW-1133">Transmembrane helix</keyword>
<evidence type="ECO:0000256" key="2">
    <source>
        <dbReference type="ARBA" id="ARBA00022448"/>
    </source>
</evidence>
<dbReference type="GO" id="GO:0008320">
    <property type="term" value="F:protein transmembrane transporter activity"/>
    <property type="evidence" value="ECO:0007669"/>
    <property type="project" value="UniProtKB-UniRule"/>
</dbReference>
<dbReference type="PANTHER" id="PTHR33910">
    <property type="entry name" value="PROTEIN TRANSLOCASE SUBUNIT SECE"/>
    <property type="match status" value="1"/>
</dbReference>
<dbReference type="InterPro" id="IPR038379">
    <property type="entry name" value="SecE_sf"/>
</dbReference>
<dbReference type="GO" id="GO:0009306">
    <property type="term" value="P:protein secretion"/>
    <property type="evidence" value="ECO:0007669"/>
    <property type="project" value="UniProtKB-UniRule"/>
</dbReference>
<feature type="region of interest" description="Disordered" evidence="10">
    <location>
        <begin position="1"/>
        <end position="31"/>
    </location>
</feature>
<feature type="transmembrane region" description="Helical" evidence="9">
    <location>
        <begin position="64"/>
        <end position="88"/>
    </location>
</feature>
<evidence type="ECO:0000313" key="11">
    <source>
        <dbReference type="EMBL" id="RRC95664.1"/>
    </source>
</evidence>
<keyword evidence="2 9" id="KW-0813">Transport</keyword>
<evidence type="ECO:0000256" key="1">
    <source>
        <dbReference type="ARBA" id="ARBA00004370"/>
    </source>
</evidence>
<keyword evidence="7 9" id="KW-0811">Translocation</keyword>
<reference evidence="11 12" key="1">
    <citation type="submission" date="2018-11" db="EMBL/GenBank/DDBJ databases">
        <title>Genomes From Bacteria Associated with the Canine Oral Cavity: a Test Case for Automated Genome-Based Taxonomic Assignment.</title>
        <authorList>
            <person name="Coil D.A."/>
            <person name="Jospin G."/>
            <person name="Darling A.E."/>
            <person name="Wallis C."/>
            <person name="Davis I.J."/>
            <person name="Harris S."/>
            <person name="Eisen J.A."/>
            <person name="Holcombe L.J."/>
            <person name="O'Flynn C."/>
        </authorList>
    </citation>
    <scope>NUCLEOTIDE SEQUENCE [LARGE SCALE GENOMIC DNA]</scope>
    <source>
        <strain evidence="11 12">OH770</strain>
    </source>
</reference>
<dbReference type="PANTHER" id="PTHR33910:SF1">
    <property type="entry name" value="PROTEIN TRANSLOCASE SUBUNIT SECE"/>
    <property type="match status" value="1"/>
</dbReference>
<comment type="caution">
    <text evidence="11">The sequence shown here is derived from an EMBL/GenBank/DDBJ whole genome shotgun (WGS) entry which is preliminary data.</text>
</comment>
<evidence type="ECO:0000256" key="5">
    <source>
        <dbReference type="ARBA" id="ARBA00022927"/>
    </source>
</evidence>
<dbReference type="GO" id="GO:0043952">
    <property type="term" value="P:protein transport by the Sec complex"/>
    <property type="evidence" value="ECO:0007669"/>
    <property type="project" value="UniProtKB-UniRule"/>
</dbReference>
<evidence type="ECO:0000313" key="12">
    <source>
        <dbReference type="Proteomes" id="UP000280444"/>
    </source>
</evidence>
<dbReference type="OrthoDB" id="9805743at2"/>
<comment type="function">
    <text evidence="9">Essential subunit of the Sec protein translocation channel SecYEG. Clamps together the 2 halves of SecY. May contact the channel plug during translocation.</text>
</comment>
<keyword evidence="12" id="KW-1185">Reference proteome</keyword>
<dbReference type="GO" id="GO:0065002">
    <property type="term" value="P:intracellular protein transmembrane transport"/>
    <property type="evidence" value="ECO:0007669"/>
    <property type="project" value="UniProtKB-UniRule"/>
</dbReference>
<dbReference type="Gene3D" id="1.20.5.1030">
    <property type="entry name" value="Preprotein translocase secy subunit"/>
    <property type="match status" value="1"/>
</dbReference>
<name>A0A3P1SF56_9ACTO</name>
<keyword evidence="8 9" id="KW-0472">Membrane</keyword>
<feature type="compositionally biased region" description="Basic and acidic residues" evidence="10">
    <location>
        <begin position="10"/>
        <end position="31"/>
    </location>
</feature>
<evidence type="ECO:0000256" key="10">
    <source>
        <dbReference type="SAM" id="MobiDB-lite"/>
    </source>
</evidence>
<evidence type="ECO:0000256" key="3">
    <source>
        <dbReference type="ARBA" id="ARBA00022475"/>
    </source>
</evidence>
<evidence type="ECO:0000256" key="9">
    <source>
        <dbReference type="HAMAP-Rule" id="MF_00422"/>
    </source>
</evidence>
<comment type="similarity">
    <text evidence="9">Belongs to the SecE/SEC61-gamma family.</text>
</comment>
<proteinExistence type="inferred from homology"/>
<evidence type="ECO:0000256" key="8">
    <source>
        <dbReference type="ARBA" id="ARBA00023136"/>
    </source>
</evidence>
<gene>
    <name evidence="9 11" type="primary">secE</name>
    <name evidence="11" type="ORF">EII11_05205</name>
</gene>
<dbReference type="GO" id="GO:0005886">
    <property type="term" value="C:plasma membrane"/>
    <property type="evidence" value="ECO:0007669"/>
    <property type="project" value="UniProtKB-SubCell"/>
</dbReference>
<keyword evidence="4 9" id="KW-0812">Transmembrane</keyword>
<evidence type="ECO:0000256" key="4">
    <source>
        <dbReference type="ARBA" id="ARBA00022692"/>
    </source>
</evidence>
<dbReference type="GO" id="GO:0006605">
    <property type="term" value="P:protein targeting"/>
    <property type="evidence" value="ECO:0007669"/>
    <property type="project" value="UniProtKB-UniRule"/>
</dbReference>
<dbReference type="Proteomes" id="UP000280444">
    <property type="component" value="Unassembled WGS sequence"/>
</dbReference>
<dbReference type="HAMAP" id="MF_00422">
    <property type="entry name" value="SecE"/>
    <property type="match status" value="1"/>
</dbReference>
<organism evidence="11 12">
    <name type="scientific">Schaalia canis</name>
    <dbReference type="NCBI Taxonomy" id="100469"/>
    <lineage>
        <taxon>Bacteria</taxon>
        <taxon>Bacillati</taxon>
        <taxon>Actinomycetota</taxon>
        <taxon>Actinomycetes</taxon>
        <taxon>Actinomycetales</taxon>
        <taxon>Actinomycetaceae</taxon>
        <taxon>Schaalia</taxon>
    </lineage>
</organism>
<dbReference type="Pfam" id="PF00584">
    <property type="entry name" value="SecE"/>
    <property type="match status" value="1"/>
</dbReference>
<dbReference type="InterPro" id="IPR001901">
    <property type="entry name" value="Translocase_SecE/Sec61-g"/>
</dbReference>
<dbReference type="NCBIfam" id="TIGR00964">
    <property type="entry name" value="secE_bact"/>
    <property type="match status" value="1"/>
</dbReference>
<evidence type="ECO:0000256" key="6">
    <source>
        <dbReference type="ARBA" id="ARBA00022989"/>
    </source>
</evidence>
<keyword evidence="3 9" id="KW-1003">Cell membrane</keyword>
<dbReference type="RefSeq" id="WP_124869592.1">
    <property type="nucleotide sequence ID" value="NZ_RQZF01000003.1"/>
</dbReference>
<dbReference type="InterPro" id="IPR005807">
    <property type="entry name" value="SecE_bac"/>
</dbReference>
<dbReference type="AlphaFoldDB" id="A0A3P1SF56"/>
<comment type="subcellular location">
    <subcellularLocation>
        <location evidence="9">Cell membrane</location>
        <topology evidence="9">Single-pass membrane protein</topology>
    </subcellularLocation>
    <subcellularLocation>
        <location evidence="1">Membrane</location>
    </subcellularLocation>
</comment>
<evidence type="ECO:0000256" key="7">
    <source>
        <dbReference type="ARBA" id="ARBA00023010"/>
    </source>
</evidence>
<accession>A0A3P1SF56</accession>
<protein>
    <recommendedName>
        <fullName evidence="9">Protein translocase subunit SecE</fullName>
    </recommendedName>
</protein>